<dbReference type="RefSeq" id="WP_179296231.1">
    <property type="nucleotide sequence ID" value="NZ_JXJW01000011.1"/>
</dbReference>
<dbReference type="EMBL" id="JXJW01000011">
    <property type="protein sequence ID" value="PCS06404.1"/>
    <property type="molecule type" value="Genomic_DNA"/>
</dbReference>
<dbReference type="InterPro" id="IPR027994">
    <property type="entry name" value="WxL_dom"/>
</dbReference>
<feature type="compositionally biased region" description="Pro residues" evidence="1">
    <location>
        <begin position="56"/>
        <end position="65"/>
    </location>
</feature>
<evidence type="ECO:0000313" key="5">
    <source>
        <dbReference type="Proteomes" id="UP000218282"/>
    </source>
</evidence>
<reference evidence="4 5" key="1">
    <citation type="submission" date="2014-12" db="EMBL/GenBank/DDBJ databases">
        <title>Draft genome sequences of 10 type strains of Lactococcus.</title>
        <authorList>
            <person name="Sun Z."/>
            <person name="Zhong Z."/>
            <person name="Liu W."/>
            <person name="Zhang W."/>
            <person name="Zhang H."/>
        </authorList>
    </citation>
    <scope>NUCLEOTIDE SEQUENCE [LARGE SCALE GENOMIC DNA]</scope>
    <source>
        <strain evidence="4 5">DSM 6634</strain>
    </source>
</reference>
<evidence type="ECO:0000256" key="2">
    <source>
        <dbReference type="SAM" id="SignalP"/>
    </source>
</evidence>
<dbReference type="Pfam" id="PF13731">
    <property type="entry name" value="WxL"/>
    <property type="match status" value="1"/>
</dbReference>
<gene>
    <name evidence="4" type="ORF">RU86_GL000360</name>
</gene>
<evidence type="ECO:0000259" key="3">
    <source>
        <dbReference type="Pfam" id="PF13731"/>
    </source>
</evidence>
<protein>
    <recommendedName>
        <fullName evidence="3">WxL domain-containing protein</fullName>
    </recommendedName>
</protein>
<organism evidence="4 5">
    <name type="scientific">Pseudolactococcus piscium</name>
    <dbReference type="NCBI Taxonomy" id="1364"/>
    <lineage>
        <taxon>Bacteria</taxon>
        <taxon>Bacillati</taxon>
        <taxon>Bacillota</taxon>
        <taxon>Bacilli</taxon>
        <taxon>Lactobacillales</taxon>
        <taxon>Streptococcaceae</taxon>
        <taxon>Pseudolactococcus</taxon>
    </lineage>
</organism>
<comment type="caution">
    <text evidence="4">The sequence shown here is derived from an EMBL/GenBank/DDBJ whole genome shotgun (WGS) entry which is preliminary data.</text>
</comment>
<feature type="domain" description="WxL" evidence="3">
    <location>
        <begin position="41"/>
        <end position="266"/>
    </location>
</feature>
<feature type="chain" id="PRO_5013015070" description="WxL domain-containing protein" evidence="2">
    <location>
        <begin position="32"/>
        <end position="269"/>
    </location>
</feature>
<dbReference type="AlphaFoldDB" id="A0A2A5RYX8"/>
<feature type="signal peptide" evidence="2">
    <location>
        <begin position="1"/>
        <end position="31"/>
    </location>
</feature>
<keyword evidence="5" id="KW-1185">Reference proteome</keyword>
<feature type="region of interest" description="Disordered" evidence="1">
    <location>
        <begin position="49"/>
        <end position="88"/>
    </location>
</feature>
<feature type="compositionally biased region" description="Basic and acidic residues" evidence="1">
    <location>
        <begin position="66"/>
        <end position="76"/>
    </location>
</feature>
<keyword evidence="2" id="KW-0732">Signal</keyword>
<accession>A0A2A5RYX8</accession>
<name>A0A2A5RYX8_9LACT</name>
<sequence>MELKTFLKSTLVLTSIVTTGAILSSASIANADGTSYKDALNAKTTSDLTFIKSDAPTPPTPPGPKPEPEPGEDPKPDPNPQPNPQGGELMLSYASNLNFGTQLKSDSSFFAKADKGSNGTEFLPFISVSDNRGAERKGWKLTAKQDTPLIATKDNKKQLDGATITFSNLFYDDKAGAPKSASGDVVLTSDAKDLATASMTTGIGSWSLGLGSKLEEGIVSYTADKDGKMTPVKGQVTKGVKLSIPNTSVKESDTYSTTITYELIADPTA</sequence>
<evidence type="ECO:0000256" key="1">
    <source>
        <dbReference type="SAM" id="MobiDB-lite"/>
    </source>
</evidence>
<evidence type="ECO:0000313" key="4">
    <source>
        <dbReference type="EMBL" id="PCS06404.1"/>
    </source>
</evidence>
<dbReference type="Proteomes" id="UP000218282">
    <property type="component" value="Unassembled WGS sequence"/>
</dbReference>
<proteinExistence type="predicted"/>